<dbReference type="GO" id="GO:0000977">
    <property type="term" value="F:RNA polymerase II transcription regulatory region sequence-specific DNA binding"/>
    <property type="evidence" value="ECO:0007669"/>
    <property type="project" value="TreeGrafter"/>
</dbReference>
<keyword evidence="14" id="KW-1185">Reference proteome</keyword>
<evidence type="ECO:0000256" key="4">
    <source>
        <dbReference type="ARBA" id="ARBA00023015"/>
    </source>
</evidence>
<evidence type="ECO:0000256" key="10">
    <source>
        <dbReference type="SAM" id="MobiDB-lite"/>
    </source>
</evidence>
<keyword evidence="9" id="KW-0379">Hydroxylation</keyword>
<evidence type="ECO:0000256" key="9">
    <source>
        <dbReference type="ARBA" id="ARBA00023278"/>
    </source>
</evidence>
<dbReference type="InterPro" id="IPR036638">
    <property type="entry name" value="HLH_DNA-bd_sf"/>
</dbReference>
<evidence type="ECO:0000256" key="5">
    <source>
        <dbReference type="ARBA" id="ARBA00023125"/>
    </source>
</evidence>
<dbReference type="STRING" id="947166.A0A1D1V8I8"/>
<dbReference type="NCBIfam" id="TIGR00229">
    <property type="entry name" value="sensory_box"/>
    <property type="match status" value="1"/>
</dbReference>
<feature type="region of interest" description="Disordered" evidence="10">
    <location>
        <begin position="566"/>
        <end position="588"/>
    </location>
</feature>
<dbReference type="PANTHER" id="PTHR23043:SF36">
    <property type="entry name" value="PROTEIN SINGLE-MINDED"/>
    <property type="match status" value="1"/>
</dbReference>
<evidence type="ECO:0000313" key="13">
    <source>
        <dbReference type="EMBL" id="GAU98011.1"/>
    </source>
</evidence>
<evidence type="ECO:0000313" key="14">
    <source>
        <dbReference type="Proteomes" id="UP000186922"/>
    </source>
</evidence>
<keyword evidence="6" id="KW-0010">Activator</keyword>
<keyword evidence="2" id="KW-0677">Repeat</keyword>
<dbReference type="GO" id="GO:0000981">
    <property type="term" value="F:DNA-binding transcription factor activity, RNA polymerase II-specific"/>
    <property type="evidence" value="ECO:0007669"/>
    <property type="project" value="TreeGrafter"/>
</dbReference>
<evidence type="ECO:0000256" key="6">
    <source>
        <dbReference type="ARBA" id="ARBA00023159"/>
    </source>
</evidence>
<protein>
    <submittedName>
        <fullName evidence="13">Uncharacterized protein</fullName>
    </submittedName>
</protein>
<dbReference type="Pfam" id="PF14598">
    <property type="entry name" value="PAS_11"/>
    <property type="match status" value="1"/>
</dbReference>
<evidence type="ECO:0000256" key="8">
    <source>
        <dbReference type="ARBA" id="ARBA00023242"/>
    </source>
</evidence>
<evidence type="ECO:0000259" key="12">
    <source>
        <dbReference type="PROSITE" id="PS50888"/>
    </source>
</evidence>
<dbReference type="FunFam" id="4.10.280.10:FF:000007">
    <property type="entry name" value="single-minded homolog 1 isoform X1"/>
    <property type="match status" value="1"/>
</dbReference>
<gene>
    <name evidence="13" type="primary">RvY_09215-1</name>
    <name evidence="13" type="synonym">RvY_09215.1</name>
    <name evidence="13" type="ORF">RvY_09215</name>
</gene>
<dbReference type="SUPFAM" id="SSF55785">
    <property type="entry name" value="PYP-like sensor domain (PAS domain)"/>
    <property type="match status" value="2"/>
</dbReference>
<feature type="region of interest" description="Disordered" evidence="10">
    <location>
        <begin position="419"/>
        <end position="451"/>
    </location>
</feature>
<dbReference type="FunFam" id="3.30.450.20:FF:000015">
    <property type="entry name" value="Hypoxia-inducible factor 1-alpha isoform 1"/>
    <property type="match status" value="1"/>
</dbReference>
<feature type="domain" description="PAS" evidence="11">
    <location>
        <begin position="81"/>
        <end position="145"/>
    </location>
</feature>
<name>A0A1D1V8I8_RAMVA</name>
<dbReference type="SMART" id="SM00353">
    <property type="entry name" value="HLH"/>
    <property type="match status" value="1"/>
</dbReference>
<keyword evidence="7" id="KW-0804">Transcription</keyword>
<feature type="domain" description="PAS" evidence="11">
    <location>
        <begin position="255"/>
        <end position="302"/>
    </location>
</feature>
<dbReference type="PROSITE" id="PS50112">
    <property type="entry name" value="PAS"/>
    <property type="match status" value="2"/>
</dbReference>
<dbReference type="InterPro" id="IPR011598">
    <property type="entry name" value="bHLH_dom"/>
</dbReference>
<evidence type="ECO:0000256" key="7">
    <source>
        <dbReference type="ARBA" id="ARBA00023163"/>
    </source>
</evidence>
<keyword evidence="4" id="KW-0805">Transcription regulation</keyword>
<evidence type="ECO:0000259" key="11">
    <source>
        <dbReference type="PROSITE" id="PS50112"/>
    </source>
</evidence>
<comment type="caution">
    <text evidence="13">The sequence shown here is derived from an EMBL/GenBank/DDBJ whole genome shotgun (WGS) entry which is preliminary data.</text>
</comment>
<proteinExistence type="predicted"/>
<dbReference type="GO" id="GO:0005634">
    <property type="term" value="C:nucleus"/>
    <property type="evidence" value="ECO:0007669"/>
    <property type="project" value="UniProtKB-SubCell"/>
</dbReference>
<dbReference type="Proteomes" id="UP000186922">
    <property type="component" value="Unassembled WGS sequence"/>
</dbReference>
<dbReference type="GO" id="GO:0010557">
    <property type="term" value="P:positive regulation of macromolecule biosynthetic process"/>
    <property type="evidence" value="ECO:0007669"/>
    <property type="project" value="UniProtKB-ARBA"/>
</dbReference>
<dbReference type="Gene3D" id="3.30.450.20">
    <property type="entry name" value="PAS domain"/>
    <property type="match status" value="2"/>
</dbReference>
<comment type="subcellular location">
    <subcellularLocation>
        <location evidence="1">Nucleus</location>
    </subcellularLocation>
</comment>
<reference evidence="13 14" key="1">
    <citation type="journal article" date="2016" name="Nat. Commun.">
        <title>Extremotolerant tardigrade genome and improved radiotolerance of human cultured cells by tardigrade-unique protein.</title>
        <authorList>
            <person name="Hashimoto T."/>
            <person name="Horikawa D.D."/>
            <person name="Saito Y."/>
            <person name="Kuwahara H."/>
            <person name="Kozuka-Hata H."/>
            <person name="Shin-I T."/>
            <person name="Minakuchi Y."/>
            <person name="Ohishi K."/>
            <person name="Motoyama A."/>
            <person name="Aizu T."/>
            <person name="Enomoto A."/>
            <person name="Kondo K."/>
            <person name="Tanaka S."/>
            <person name="Hara Y."/>
            <person name="Koshikawa S."/>
            <person name="Sagara H."/>
            <person name="Miura T."/>
            <person name="Yokobori S."/>
            <person name="Miyagawa K."/>
            <person name="Suzuki Y."/>
            <person name="Kubo T."/>
            <person name="Oyama M."/>
            <person name="Kohara Y."/>
            <person name="Fujiyama A."/>
            <person name="Arakawa K."/>
            <person name="Katayama T."/>
            <person name="Toyoda A."/>
            <person name="Kunieda T."/>
        </authorList>
    </citation>
    <scope>NUCLEOTIDE SEQUENCE [LARGE SCALE GENOMIC DNA]</scope>
    <source>
        <strain evidence="13 14">YOKOZUNA-1</strain>
    </source>
</reference>
<keyword evidence="3" id="KW-0832">Ubl conjugation</keyword>
<dbReference type="PROSITE" id="PS50888">
    <property type="entry name" value="BHLH"/>
    <property type="match status" value="1"/>
</dbReference>
<dbReference type="InterPro" id="IPR013767">
    <property type="entry name" value="PAS_fold"/>
</dbReference>
<dbReference type="EMBL" id="BDGG01000004">
    <property type="protein sequence ID" value="GAU98011.1"/>
    <property type="molecule type" value="Genomic_DNA"/>
</dbReference>
<dbReference type="Pfam" id="PF23171">
    <property type="entry name" value="bHLH_HIF1A"/>
    <property type="match status" value="1"/>
</dbReference>
<evidence type="ECO:0000256" key="2">
    <source>
        <dbReference type="ARBA" id="ARBA00022737"/>
    </source>
</evidence>
<feature type="region of interest" description="Disordered" evidence="10">
    <location>
        <begin position="468"/>
        <end position="514"/>
    </location>
</feature>
<dbReference type="CDD" id="cd19738">
    <property type="entry name" value="bHLH-PAS_SIM1"/>
    <property type="match status" value="1"/>
</dbReference>
<feature type="region of interest" description="Disordered" evidence="10">
    <location>
        <begin position="369"/>
        <end position="403"/>
    </location>
</feature>
<accession>A0A1D1V8I8</accession>
<keyword evidence="8" id="KW-0539">Nucleus</keyword>
<feature type="domain" description="BHLH" evidence="12">
    <location>
        <begin position="1"/>
        <end position="53"/>
    </location>
</feature>
<dbReference type="OrthoDB" id="6021714at2759"/>
<dbReference type="InterPro" id="IPR000014">
    <property type="entry name" value="PAS"/>
</dbReference>
<dbReference type="CDD" id="cd00130">
    <property type="entry name" value="PAS"/>
    <property type="match status" value="2"/>
</dbReference>
<dbReference type="SUPFAM" id="SSF47459">
    <property type="entry name" value="HLH, helix-loop-helix DNA-binding domain"/>
    <property type="match status" value="1"/>
</dbReference>
<dbReference type="PANTHER" id="PTHR23043">
    <property type="entry name" value="HYPOXIA-INDUCIBLE FACTOR 1 ALPHA"/>
    <property type="match status" value="1"/>
</dbReference>
<sequence length="668" mass="74029">MKEKSKNAARTRREKENAEFIELGKLLPLPSAITSQLDKASVIRLATSYLKMRAVFPEGLGEAWGHSSASDRYQNICNPYARDLANYLLQGLEGFVFVVAPDGKIMYISEGASVFLGLSNVEMTGNSIYEYIHPADHDEMNGVLNIHPFPPAPTFQSQPPADFEAEKAFFVRMKCVLPKRNAGLTSGGYKTIHCSGYLKIKHFTMAMDLTPFADGSIGYQNVGLVAIGHSLPSTAITEIKMHPSHFMWRATLDFKFIFCDARITALTGYDPPDIIDRNLYHFCHASDLINLRYAHQQLLLKGQVTTKYFRFLTKDGGWIWMQSLSTIVHNARNTSSRQNCIVSLNYVLSETEAKSCILNLEQVSTMGTSGSPLSAANTPPRVTRTQRTPKYRHSPYNHATSNGSVDVVDQSMVMNSTYENVCESSPPGAVHQPYHSVYPRSSKPGGASQLTDRDIDFLNNASRNEFGHSMPSFSADPDARASSPSSRQSSSSCSGNLTDESGMENDNPGSISYGRTYHSGVKDLHTTSFPRFPSAEHLILSYHSAPEPVAAHSHDPQHERKISWMPSSCAVPSNGHSEAGQHKEDNDDCEGKEFSWYSTFRSTGSIYPQDYRNCLTGEMTSTRENLLSADLATSPFLMTQSPITNDLRQTSVIVDANQFHQYTNGFAH</sequence>
<keyword evidence="5" id="KW-0238">DNA-binding</keyword>
<feature type="compositionally biased region" description="Basic and acidic residues" evidence="10">
    <location>
        <begin position="579"/>
        <end position="588"/>
    </location>
</feature>
<evidence type="ECO:0000256" key="1">
    <source>
        <dbReference type="ARBA" id="ARBA00004123"/>
    </source>
</evidence>
<dbReference type="Pfam" id="PF00989">
    <property type="entry name" value="PAS"/>
    <property type="match status" value="1"/>
</dbReference>
<dbReference type="GO" id="GO:0046983">
    <property type="term" value="F:protein dimerization activity"/>
    <property type="evidence" value="ECO:0007669"/>
    <property type="project" value="InterPro"/>
</dbReference>
<dbReference type="InterPro" id="IPR035965">
    <property type="entry name" value="PAS-like_dom_sf"/>
</dbReference>
<evidence type="ECO:0000256" key="3">
    <source>
        <dbReference type="ARBA" id="ARBA00022843"/>
    </source>
</evidence>
<dbReference type="SMART" id="SM00091">
    <property type="entry name" value="PAS"/>
    <property type="match status" value="2"/>
</dbReference>
<dbReference type="AlphaFoldDB" id="A0A1D1V8I8"/>
<organism evidence="13 14">
    <name type="scientific">Ramazzottius varieornatus</name>
    <name type="common">Water bear</name>
    <name type="synonym">Tardigrade</name>
    <dbReference type="NCBI Taxonomy" id="947166"/>
    <lineage>
        <taxon>Eukaryota</taxon>
        <taxon>Metazoa</taxon>
        <taxon>Ecdysozoa</taxon>
        <taxon>Tardigrada</taxon>
        <taxon>Eutardigrada</taxon>
        <taxon>Parachela</taxon>
        <taxon>Hypsibioidea</taxon>
        <taxon>Ramazzottiidae</taxon>
        <taxon>Ramazzottius</taxon>
    </lineage>
</organism>
<dbReference type="Gene3D" id="4.10.280.10">
    <property type="entry name" value="Helix-loop-helix DNA-binding domain"/>
    <property type="match status" value="1"/>
</dbReference>
<feature type="compositionally biased region" description="Low complexity" evidence="10">
    <location>
        <begin position="471"/>
        <end position="494"/>
    </location>
</feature>